<dbReference type="EMBL" id="BARV01028327">
    <property type="protein sequence ID" value="GAI33209.1"/>
    <property type="molecule type" value="Genomic_DNA"/>
</dbReference>
<protein>
    <submittedName>
        <fullName evidence="1">Uncharacterized protein</fullName>
    </submittedName>
</protein>
<feature type="non-terminal residue" evidence="1">
    <location>
        <position position="165"/>
    </location>
</feature>
<evidence type="ECO:0000313" key="1">
    <source>
        <dbReference type="EMBL" id="GAI33209.1"/>
    </source>
</evidence>
<organism evidence="1">
    <name type="scientific">marine sediment metagenome</name>
    <dbReference type="NCBI Taxonomy" id="412755"/>
    <lineage>
        <taxon>unclassified sequences</taxon>
        <taxon>metagenomes</taxon>
        <taxon>ecological metagenomes</taxon>
    </lineage>
</organism>
<sequence>MKPATRVNEFTLYIIEFCESDPRLYKELIKERERFFTLTPEKYYKTFDDKNWAELRFADHFMFSYISQYYEMTPLEVFLSKNLSNYNKHEQQIFLGFKGNIFSAFTITKVVVGSYFIAKGLTFGKEYKVRENRATHKLKEGDYIVGRILPYETDYALSNVNLTYP</sequence>
<proteinExistence type="predicted"/>
<name>X1PQP0_9ZZZZ</name>
<reference evidence="1" key="1">
    <citation type="journal article" date="2014" name="Front. Microbiol.">
        <title>High frequency of phylogenetically diverse reductive dehalogenase-homologous genes in deep subseafloor sedimentary metagenomes.</title>
        <authorList>
            <person name="Kawai M."/>
            <person name="Futagami T."/>
            <person name="Toyoda A."/>
            <person name="Takaki Y."/>
            <person name="Nishi S."/>
            <person name="Hori S."/>
            <person name="Arai W."/>
            <person name="Tsubouchi T."/>
            <person name="Morono Y."/>
            <person name="Uchiyama I."/>
            <person name="Ito T."/>
            <person name="Fujiyama A."/>
            <person name="Inagaki F."/>
            <person name="Takami H."/>
        </authorList>
    </citation>
    <scope>NUCLEOTIDE SEQUENCE</scope>
    <source>
        <strain evidence="1">Expedition CK06-06</strain>
    </source>
</reference>
<dbReference type="AlphaFoldDB" id="X1PQP0"/>
<comment type="caution">
    <text evidence="1">The sequence shown here is derived from an EMBL/GenBank/DDBJ whole genome shotgun (WGS) entry which is preliminary data.</text>
</comment>
<accession>X1PQP0</accession>
<gene>
    <name evidence="1" type="ORF">S06H3_45379</name>
</gene>